<dbReference type="PANTHER" id="PTHR45758:SF3">
    <property type="entry name" value="MITOCHONDRIAL SUBSTRATE CARRIER FAMILY PROTEIN E"/>
    <property type="match status" value="1"/>
</dbReference>
<dbReference type="Gene3D" id="1.50.40.10">
    <property type="entry name" value="Mitochondrial carrier domain"/>
    <property type="match status" value="1"/>
</dbReference>
<evidence type="ECO:0000256" key="1">
    <source>
        <dbReference type="ARBA" id="ARBA00004225"/>
    </source>
</evidence>
<accession>A0AAV8UKS4</accession>
<keyword evidence="7 8" id="KW-0472">Membrane</keyword>
<gene>
    <name evidence="10" type="ORF">NDN08_004261</name>
</gene>
<evidence type="ECO:0008006" key="12">
    <source>
        <dbReference type="Google" id="ProtNLM"/>
    </source>
</evidence>
<reference evidence="10 11" key="1">
    <citation type="journal article" date="2023" name="Nat. Commun.">
        <title>Origin of minicircular mitochondrial genomes in red algae.</title>
        <authorList>
            <person name="Lee Y."/>
            <person name="Cho C.H."/>
            <person name="Lee Y.M."/>
            <person name="Park S.I."/>
            <person name="Yang J.H."/>
            <person name="West J.A."/>
            <person name="Bhattacharya D."/>
            <person name="Yoon H.S."/>
        </authorList>
    </citation>
    <scope>NUCLEOTIDE SEQUENCE [LARGE SCALE GENOMIC DNA]</scope>
    <source>
        <strain evidence="10 11">CCMP1338</strain>
        <tissue evidence="10">Whole cell</tissue>
    </source>
</reference>
<dbReference type="GO" id="GO:0031966">
    <property type="term" value="C:mitochondrial membrane"/>
    <property type="evidence" value="ECO:0007669"/>
    <property type="project" value="UniProtKB-SubCell"/>
</dbReference>
<evidence type="ECO:0000256" key="5">
    <source>
        <dbReference type="ARBA" id="ARBA00022989"/>
    </source>
</evidence>
<evidence type="ECO:0000313" key="10">
    <source>
        <dbReference type="EMBL" id="KAJ8903150.1"/>
    </source>
</evidence>
<keyword evidence="11" id="KW-1185">Reference proteome</keyword>
<dbReference type="InterPro" id="IPR018108">
    <property type="entry name" value="MCP_transmembrane"/>
</dbReference>
<dbReference type="EMBL" id="JAMWBK010000007">
    <property type="protein sequence ID" value="KAJ8903150.1"/>
    <property type="molecule type" value="Genomic_DNA"/>
</dbReference>
<dbReference type="Pfam" id="PF00153">
    <property type="entry name" value="Mito_carr"/>
    <property type="match status" value="3"/>
</dbReference>
<evidence type="ECO:0000313" key="11">
    <source>
        <dbReference type="Proteomes" id="UP001157974"/>
    </source>
</evidence>
<feature type="repeat" description="Solcar" evidence="8">
    <location>
        <begin position="8"/>
        <end position="91"/>
    </location>
</feature>
<keyword evidence="3 9" id="KW-0813">Transport</keyword>
<sequence length="296" mass="32163">MSTDGRMNDGIRRLGASAVSGLIARCFAHPMDTVRTNVMANPGQGSVVTVLQSVVRSSGVTGLYRGFGITAAMHAPAIASFLTTYDVAKTQFCKLTNLTAQSPLVHLASGLAAETVSAVFWVPMEVLKQRAQLREGASASSIAAFRDLLRHEGLRSLFRGYALTVGTFGPYSMLYFAAYEQWKAFFCRKRGVSSARELGSIDILASASASGGFAAATTTPLDIIKTRIQTQGDVKFQRSKQYKSTWEAFKRIAREEGFRGLTRGMAARVLWIVPQTAITMATFEKLKKVLDIPEIS</sequence>
<comment type="subcellular location">
    <subcellularLocation>
        <location evidence="1">Mitochondrion membrane</location>
        <topology evidence="1">Multi-pass membrane protein</topology>
    </subcellularLocation>
</comment>
<dbReference type="SUPFAM" id="SSF103506">
    <property type="entry name" value="Mitochondrial carrier"/>
    <property type="match status" value="1"/>
</dbReference>
<feature type="repeat" description="Solcar" evidence="8">
    <location>
        <begin position="101"/>
        <end position="185"/>
    </location>
</feature>
<evidence type="ECO:0000256" key="2">
    <source>
        <dbReference type="ARBA" id="ARBA00006375"/>
    </source>
</evidence>
<evidence type="ECO:0000256" key="3">
    <source>
        <dbReference type="ARBA" id="ARBA00022448"/>
    </source>
</evidence>
<evidence type="ECO:0000256" key="4">
    <source>
        <dbReference type="ARBA" id="ARBA00022692"/>
    </source>
</evidence>
<keyword evidence="6" id="KW-0496">Mitochondrion</keyword>
<keyword evidence="4 8" id="KW-0812">Transmembrane</keyword>
<evidence type="ECO:0000256" key="8">
    <source>
        <dbReference type="PROSITE-ProRule" id="PRU00282"/>
    </source>
</evidence>
<evidence type="ECO:0000256" key="7">
    <source>
        <dbReference type="ARBA" id="ARBA00023136"/>
    </source>
</evidence>
<dbReference type="InterPro" id="IPR023395">
    <property type="entry name" value="MCP_dom_sf"/>
</dbReference>
<feature type="repeat" description="Solcar" evidence="8">
    <location>
        <begin position="198"/>
        <end position="289"/>
    </location>
</feature>
<dbReference type="PANTHER" id="PTHR45758">
    <property type="entry name" value="MITOFERRIN-1-RELATED"/>
    <property type="match status" value="1"/>
</dbReference>
<protein>
    <recommendedName>
        <fullName evidence="12">Mitochondrial carrier protein</fullName>
    </recommendedName>
</protein>
<dbReference type="AlphaFoldDB" id="A0AAV8UKS4"/>
<keyword evidence="5" id="KW-1133">Transmembrane helix</keyword>
<dbReference type="PROSITE" id="PS50920">
    <property type="entry name" value="SOLCAR"/>
    <property type="match status" value="3"/>
</dbReference>
<organism evidence="10 11">
    <name type="scientific">Rhodosorus marinus</name>
    <dbReference type="NCBI Taxonomy" id="101924"/>
    <lineage>
        <taxon>Eukaryota</taxon>
        <taxon>Rhodophyta</taxon>
        <taxon>Stylonematophyceae</taxon>
        <taxon>Stylonematales</taxon>
        <taxon>Stylonemataceae</taxon>
        <taxon>Rhodosorus</taxon>
    </lineage>
</organism>
<dbReference type="Proteomes" id="UP001157974">
    <property type="component" value="Unassembled WGS sequence"/>
</dbReference>
<evidence type="ECO:0000256" key="6">
    <source>
        <dbReference type="ARBA" id="ARBA00023128"/>
    </source>
</evidence>
<evidence type="ECO:0000256" key="9">
    <source>
        <dbReference type="RuleBase" id="RU000488"/>
    </source>
</evidence>
<comment type="caution">
    <text evidence="10">The sequence shown here is derived from an EMBL/GenBank/DDBJ whole genome shotgun (WGS) entry which is preliminary data.</text>
</comment>
<proteinExistence type="inferred from homology"/>
<dbReference type="GO" id="GO:0005381">
    <property type="term" value="F:iron ion transmembrane transporter activity"/>
    <property type="evidence" value="ECO:0007669"/>
    <property type="project" value="UniProtKB-ARBA"/>
</dbReference>
<name>A0AAV8UKS4_9RHOD</name>
<comment type="similarity">
    <text evidence="2 9">Belongs to the mitochondrial carrier (TC 2.A.29) family.</text>
</comment>